<sequence>MNKNSIGLDRKSFRARLDNLLHPSRHIEVSQQLKGRTKNINEMLDAFETPGAHPFIWGARGIGKTSVGHTACQVHNDLVELVSVVACGKKTNFRSLLQDIVNDAAERNPSILKGIKFKGQIKIAGITLAGETADMLTVNESITPNQASALVRHAIQPSDIDKSPCVIVDEFDRLESDDTFQSIADMLGSGLIANR</sequence>
<keyword evidence="2" id="KW-0547">Nucleotide-binding</keyword>
<evidence type="ECO:0000313" key="3">
    <source>
        <dbReference type="Proteomes" id="UP001431784"/>
    </source>
</evidence>
<dbReference type="Gene3D" id="3.40.50.300">
    <property type="entry name" value="P-loop containing nucleotide triphosphate hydrolases"/>
    <property type="match status" value="1"/>
</dbReference>
<organism evidence="2 3">
    <name type="scientific">Roseinatronobacter alkalisoli</name>
    <dbReference type="NCBI Taxonomy" id="3028235"/>
    <lineage>
        <taxon>Bacteria</taxon>
        <taxon>Pseudomonadati</taxon>
        <taxon>Pseudomonadota</taxon>
        <taxon>Alphaproteobacteria</taxon>
        <taxon>Rhodobacterales</taxon>
        <taxon>Paracoccaceae</taxon>
        <taxon>Roseinatronobacter</taxon>
    </lineage>
</organism>
<keyword evidence="2" id="KW-0067">ATP-binding</keyword>
<reference evidence="2" key="1">
    <citation type="submission" date="2023-02" db="EMBL/GenBank/DDBJ databases">
        <title>Description of Roseinatronobacter alkalisoli sp. nov., an alkaliphilic bacerium isolated from soda soil.</title>
        <authorList>
            <person name="Wei W."/>
        </authorList>
    </citation>
    <scope>NUCLEOTIDE SEQUENCE</scope>
    <source>
        <strain evidence="2">HJB301</strain>
    </source>
</reference>
<dbReference type="InterPro" id="IPR049945">
    <property type="entry name" value="AAA_22"/>
</dbReference>
<gene>
    <name evidence="2" type="ORF">PUT78_08365</name>
</gene>
<dbReference type="InterPro" id="IPR027417">
    <property type="entry name" value="P-loop_NTPase"/>
</dbReference>
<comment type="caution">
    <text evidence="2">The sequence shown here is derived from an EMBL/GenBank/DDBJ whole genome shotgun (WGS) entry which is preliminary data.</text>
</comment>
<protein>
    <submittedName>
        <fullName evidence="2">ATP-binding protein</fullName>
    </submittedName>
</protein>
<name>A0ABT5T7K5_9RHOB</name>
<dbReference type="SUPFAM" id="SSF52540">
    <property type="entry name" value="P-loop containing nucleoside triphosphate hydrolases"/>
    <property type="match status" value="1"/>
</dbReference>
<proteinExistence type="predicted"/>
<feature type="domain" description="ORC1/DEAH AAA+ ATPase" evidence="1">
    <location>
        <begin position="55"/>
        <end position="187"/>
    </location>
</feature>
<evidence type="ECO:0000313" key="2">
    <source>
        <dbReference type="EMBL" id="MDD7971112.1"/>
    </source>
</evidence>
<keyword evidence="3" id="KW-1185">Reference proteome</keyword>
<evidence type="ECO:0000259" key="1">
    <source>
        <dbReference type="Pfam" id="PF13401"/>
    </source>
</evidence>
<dbReference type="Pfam" id="PF13401">
    <property type="entry name" value="AAA_22"/>
    <property type="match status" value="1"/>
</dbReference>
<dbReference type="GO" id="GO:0005524">
    <property type="term" value="F:ATP binding"/>
    <property type="evidence" value="ECO:0007669"/>
    <property type="project" value="UniProtKB-KW"/>
</dbReference>
<accession>A0ABT5T7K5</accession>
<dbReference type="EMBL" id="JAQZSM010000006">
    <property type="protein sequence ID" value="MDD7971112.1"/>
    <property type="molecule type" value="Genomic_DNA"/>
</dbReference>
<dbReference type="Proteomes" id="UP001431784">
    <property type="component" value="Unassembled WGS sequence"/>
</dbReference>
<dbReference type="RefSeq" id="WP_274351802.1">
    <property type="nucleotide sequence ID" value="NZ_JAQZSM010000006.1"/>
</dbReference>